<dbReference type="AlphaFoldDB" id="A0AAN4UT71"/>
<reference evidence="2 3" key="2">
    <citation type="submission" date="2016-10" db="EMBL/GenBank/DDBJ databases">
        <authorList>
            <person name="Varghese N."/>
            <person name="Submissions S."/>
        </authorList>
    </citation>
    <scope>NUCLEOTIDE SEQUENCE [LARGE SCALE GENOMIC DNA]</scope>
    <source>
        <strain evidence="2 3">DSM 24802</strain>
    </source>
</reference>
<keyword evidence="3" id="KW-1185">Reference proteome</keyword>
<reference evidence="1" key="1">
    <citation type="journal article" date="2014" name="Int. J. Syst. Evol. Microbiol.">
        <title>Complete genome sequence of Corynebacterium casei LMG S-19264T (=DSM 44701T), isolated from a smear-ripened cheese.</title>
        <authorList>
            <consortium name="US DOE Joint Genome Institute (JGI-PGF)"/>
            <person name="Walter F."/>
            <person name="Albersmeier A."/>
            <person name="Kalinowski J."/>
            <person name="Ruckert C."/>
        </authorList>
    </citation>
    <scope>NUCLEOTIDE SEQUENCE</scope>
    <source>
        <strain evidence="1">CGMCC 1.10859</strain>
    </source>
</reference>
<proteinExistence type="predicted"/>
<reference evidence="1" key="3">
    <citation type="submission" date="2023-06" db="EMBL/GenBank/DDBJ databases">
        <authorList>
            <person name="Sun Q."/>
            <person name="Zhou Y."/>
        </authorList>
    </citation>
    <scope>NUCLEOTIDE SEQUENCE</scope>
    <source>
        <strain evidence="1">CGMCC 1.10859</strain>
    </source>
</reference>
<dbReference type="Proteomes" id="UP000634647">
    <property type="component" value="Unassembled WGS sequence"/>
</dbReference>
<dbReference type="RefSeq" id="WP_035837943.1">
    <property type="nucleotide sequence ID" value="NZ_BNAB01000015.1"/>
</dbReference>
<evidence type="ECO:0000313" key="4">
    <source>
        <dbReference type="Proteomes" id="UP000634647"/>
    </source>
</evidence>
<name>A0AAN4UT71_9RHOB</name>
<protein>
    <submittedName>
        <fullName evidence="1">Uncharacterized protein</fullName>
    </submittedName>
</protein>
<evidence type="ECO:0000313" key="1">
    <source>
        <dbReference type="EMBL" id="GHE04118.1"/>
    </source>
</evidence>
<gene>
    <name evidence="1" type="ORF">GCM10008024_29940</name>
    <name evidence="2" type="ORF">SAMN05444006_11816</name>
</gene>
<dbReference type="Proteomes" id="UP000199541">
    <property type="component" value="Unassembled WGS sequence"/>
</dbReference>
<evidence type="ECO:0000313" key="3">
    <source>
        <dbReference type="Proteomes" id="UP000199541"/>
    </source>
</evidence>
<evidence type="ECO:0000313" key="2">
    <source>
        <dbReference type="EMBL" id="SDX49575.1"/>
    </source>
</evidence>
<dbReference type="EMBL" id="BNAB01000015">
    <property type="protein sequence ID" value="GHE04118.1"/>
    <property type="molecule type" value="Genomic_DNA"/>
</dbReference>
<dbReference type="EMBL" id="FNOB01000018">
    <property type="protein sequence ID" value="SDX49575.1"/>
    <property type="molecule type" value="Genomic_DNA"/>
</dbReference>
<comment type="caution">
    <text evidence="1">The sequence shown here is derived from an EMBL/GenBank/DDBJ whole genome shotgun (WGS) entry which is preliminary data.</text>
</comment>
<organism evidence="1 4">
    <name type="scientific">Allgaiera indica</name>
    <dbReference type="NCBI Taxonomy" id="765699"/>
    <lineage>
        <taxon>Bacteria</taxon>
        <taxon>Pseudomonadati</taxon>
        <taxon>Pseudomonadota</taxon>
        <taxon>Alphaproteobacteria</taxon>
        <taxon>Rhodobacterales</taxon>
        <taxon>Paracoccaceae</taxon>
        <taxon>Allgaiera</taxon>
    </lineage>
</organism>
<sequence>MSASSGDPSDPGAILIVGNSLLDQRIMARVIRCCAASVPLVVADSLDAPSPFMSAKARLAGITVVQKSEFVPARIEALLSA</sequence>
<accession>A0AAN4UT71</accession>